<accession>A0A512DXB6</accession>
<dbReference type="SUPFAM" id="SSF69287">
    <property type="entry name" value="Urease metallochaperone UreE, N-terminal domain"/>
    <property type="match status" value="1"/>
</dbReference>
<evidence type="ECO:0000256" key="3">
    <source>
        <dbReference type="ARBA" id="ARBA00022596"/>
    </source>
</evidence>
<reference evidence="7 8" key="1">
    <citation type="submission" date="2019-07" db="EMBL/GenBank/DDBJ databases">
        <title>Whole genome shotgun sequence of Skermanella aerolata NBRC 106429.</title>
        <authorList>
            <person name="Hosoyama A."/>
            <person name="Uohara A."/>
            <person name="Ohji S."/>
            <person name="Ichikawa N."/>
        </authorList>
    </citation>
    <scope>NUCLEOTIDE SEQUENCE [LARGE SCALE GENOMIC DNA]</scope>
    <source>
        <strain evidence="7 8">NBRC 106429</strain>
    </source>
</reference>
<dbReference type="Pfam" id="PF05194">
    <property type="entry name" value="UreE_C"/>
    <property type="match status" value="1"/>
</dbReference>
<dbReference type="Gene3D" id="3.30.70.790">
    <property type="entry name" value="UreE, C-terminal domain"/>
    <property type="match status" value="1"/>
</dbReference>
<keyword evidence="3 5" id="KW-0533">Nickel</keyword>
<comment type="function">
    <text evidence="5">Involved in urease metallocenter assembly. Binds nickel. Probably functions as a nickel donor during metallocenter assembly.</text>
</comment>
<gene>
    <name evidence="5 7" type="primary">ureE</name>
    <name evidence="7" type="ORF">SAE02_52660</name>
</gene>
<dbReference type="OrthoDB" id="9802215at2"/>
<dbReference type="InterPro" id="IPR012406">
    <property type="entry name" value="UreE"/>
</dbReference>
<dbReference type="SMART" id="SM00988">
    <property type="entry name" value="UreE_N"/>
    <property type="match status" value="1"/>
</dbReference>
<dbReference type="HAMAP" id="MF_00822">
    <property type="entry name" value="UreE"/>
    <property type="match status" value="1"/>
</dbReference>
<evidence type="ECO:0000256" key="4">
    <source>
        <dbReference type="ARBA" id="ARBA00023186"/>
    </source>
</evidence>
<evidence type="ECO:0000256" key="1">
    <source>
        <dbReference type="ARBA" id="ARBA00004496"/>
    </source>
</evidence>
<name>A0A512DXB6_9PROT</name>
<dbReference type="SUPFAM" id="SSF69737">
    <property type="entry name" value="Urease metallochaperone UreE, C-terminal domain"/>
    <property type="match status" value="1"/>
</dbReference>
<dbReference type="GO" id="GO:0016151">
    <property type="term" value="F:nickel cation binding"/>
    <property type="evidence" value="ECO:0007669"/>
    <property type="project" value="UniProtKB-UniRule"/>
</dbReference>
<keyword evidence="2 5" id="KW-0963">Cytoplasm</keyword>
<evidence type="ECO:0000256" key="5">
    <source>
        <dbReference type="HAMAP-Rule" id="MF_00822"/>
    </source>
</evidence>
<comment type="subcellular location">
    <subcellularLocation>
        <location evidence="1 5">Cytoplasm</location>
    </subcellularLocation>
</comment>
<keyword evidence="4 5" id="KW-0143">Chaperone</keyword>
<dbReference type="GO" id="GO:0006457">
    <property type="term" value="P:protein folding"/>
    <property type="evidence" value="ECO:0007669"/>
    <property type="project" value="InterPro"/>
</dbReference>
<protein>
    <recommendedName>
        <fullName evidence="5">Urease accessory protein UreE</fullName>
    </recommendedName>
</protein>
<dbReference type="GO" id="GO:0019627">
    <property type="term" value="P:urea metabolic process"/>
    <property type="evidence" value="ECO:0007669"/>
    <property type="project" value="InterPro"/>
</dbReference>
<sequence length="148" mass="16325">MLRRATRVHPAGHWPQADAAGSVTLAFDDRFRRRIQLNDDSGDPFLLDLARAIVLNDGDALELDDGSLLTVRAAEEDLAEVRCPTPETLARIAWHLGNRHLPVQIAGDAVRLRWDHVIADMLTGLGAEVVRLRAGFTPESGAYAHHDH</sequence>
<keyword evidence="8" id="KW-1185">Reference proteome</keyword>
<feature type="domain" description="UreE urease accessory N-terminal" evidence="6">
    <location>
        <begin position="4"/>
        <end position="69"/>
    </location>
</feature>
<dbReference type="Proteomes" id="UP000321523">
    <property type="component" value="Unassembled WGS sequence"/>
</dbReference>
<organism evidence="7 8">
    <name type="scientific">Skermanella aerolata</name>
    <dbReference type="NCBI Taxonomy" id="393310"/>
    <lineage>
        <taxon>Bacteria</taxon>
        <taxon>Pseudomonadati</taxon>
        <taxon>Pseudomonadota</taxon>
        <taxon>Alphaproteobacteria</taxon>
        <taxon>Rhodospirillales</taxon>
        <taxon>Azospirillaceae</taxon>
        <taxon>Skermanella</taxon>
    </lineage>
</organism>
<proteinExistence type="inferred from homology"/>
<dbReference type="GO" id="GO:0005737">
    <property type="term" value="C:cytoplasm"/>
    <property type="evidence" value="ECO:0007669"/>
    <property type="project" value="UniProtKB-SubCell"/>
</dbReference>
<dbReference type="GO" id="GO:0065003">
    <property type="term" value="P:protein-containing complex assembly"/>
    <property type="evidence" value="ECO:0007669"/>
    <property type="project" value="InterPro"/>
</dbReference>
<dbReference type="Pfam" id="PF02814">
    <property type="entry name" value="UreE_N"/>
    <property type="match status" value="1"/>
</dbReference>
<comment type="caution">
    <text evidence="7">The sequence shown here is derived from an EMBL/GenBank/DDBJ whole genome shotgun (WGS) entry which is preliminary data.</text>
</comment>
<dbReference type="InterPro" id="IPR036118">
    <property type="entry name" value="UreE_N_sf"/>
</dbReference>
<evidence type="ECO:0000313" key="7">
    <source>
        <dbReference type="EMBL" id="GEO41118.1"/>
    </source>
</evidence>
<dbReference type="PIRSF" id="PIRSF036402">
    <property type="entry name" value="Ureas_acces_UreE"/>
    <property type="match status" value="1"/>
</dbReference>
<dbReference type="GO" id="GO:0051082">
    <property type="term" value="F:unfolded protein binding"/>
    <property type="evidence" value="ECO:0007669"/>
    <property type="project" value="UniProtKB-UniRule"/>
</dbReference>
<dbReference type="AlphaFoldDB" id="A0A512DXB6"/>
<dbReference type="InterPro" id="IPR007864">
    <property type="entry name" value="UreE_C_dom"/>
</dbReference>
<dbReference type="Gene3D" id="2.60.260.20">
    <property type="entry name" value="Urease metallochaperone UreE, N-terminal domain"/>
    <property type="match status" value="1"/>
</dbReference>
<dbReference type="CDD" id="cd00571">
    <property type="entry name" value="UreE"/>
    <property type="match status" value="1"/>
</dbReference>
<evidence type="ECO:0000313" key="8">
    <source>
        <dbReference type="Proteomes" id="UP000321523"/>
    </source>
</evidence>
<comment type="similarity">
    <text evidence="5">Belongs to the UreE family.</text>
</comment>
<dbReference type="RefSeq" id="WP_044436306.1">
    <property type="nucleotide sequence ID" value="NZ_BJYZ01000026.1"/>
</dbReference>
<dbReference type="InterPro" id="IPR004029">
    <property type="entry name" value="UreE_N"/>
</dbReference>
<evidence type="ECO:0000259" key="6">
    <source>
        <dbReference type="SMART" id="SM00988"/>
    </source>
</evidence>
<dbReference type="EMBL" id="BJYZ01000026">
    <property type="protein sequence ID" value="GEO41118.1"/>
    <property type="molecule type" value="Genomic_DNA"/>
</dbReference>
<evidence type="ECO:0000256" key="2">
    <source>
        <dbReference type="ARBA" id="ARBA00022490"/>
    </source>
</evidence>